<keyword evidence="2 5" id="KW-0802">TPR repeat</keyword>
<gene>
    <name evidence="8" type="primary">RPAP3</name>
    <name evidence="8" type="ORF">BGZ96_008897</name>
</gene>
<feature type="compositionally biased region" description="Pro residues" evidence="6">
    <location>
        <begin position="396"/>
        <end position="415"/>
    </location>
</feature>
<feature type="compositionally biased region" description="Basic and acidic residues" evidence="6">
    <location>
        <begin position="53"/>
        <end position="67"/>
    </location>
</feature>
<dbReference type="PROSITE" id="PS50005">
    <property type="entry name" value="TPR"/>
    <property type="match status" value="2"/>
</dbReference>
<dbReference type="InterPro" id="IPR011990">
    <property type="entry name" value="TPR-like_helical_dom_sf"/>
</dbReference>
<feature type="repeat" description="TPR" evidence="5">
    <location>
        <begin position="232"/>
        <end position="265"/>
    </location>
</feature>
<dbReference type="Pfam" id="PF13181">
    <property type="entry name" value="TPR_8"/>
    <property type="match status" value="1"/>
</dbReference>
<feature type="compositionally biased region" description="Low complexity" evidence="6">
    <location>
        <begin position="416"/>
        <end position="429"/>
    </location>
</feature>
<organism evidence="8 9">
    <name type="scientific">Linnemannia gamsii</name>
    <dbReference type="NCBI Taxonomy" id="64522"/>
    <lineage>
        <taxon>Eukaryota</taxon>
        <taxon>Fungi</taxon>
        <taxon>Fungi incertae sedis</taxon>
        <taxon>Mucoromycota</taxon>
        <taxon>Mortierellomycotina</taxon>
        <taxon>Mortierellomycetes</taxon>
        <taxon>Mortierellales</taxon>
        <taxon>Mortierellaceae</taxon>
        <taxon>Linnemannia</taxon>
    </lineage>
</organism>
<evidence type="ECO:0000256" key="2">
    <source>
        <dbReference type="ARBA" id="ARBA00022803"/>
    </source>
</evidence>
<feature type="domain" description="RNA-polymerase II-associated protein 3-like C-terminal" evidence="7">
    <location>
        <begin position="430"/>
        <end position="521"/>
    </location>
</feature>
<evidence type="ECO:0000256" key="6">
    <source>
        <dbReference type="SAM" id="MobiDB-lite"/>
    </source>
</evidence>
<evidence type="ECO:0000313" key="9">
    <source>
        <dbReference type="Proteomes" id="UP001194696"/>
    </source>
</evidence>
<evidence type="ECO:0000256" key="3">
    <source>
        <dbReference type="ARBA" id="ARBA00038275"/>
    </source>
</evidence>
<dbReference type="Pfam" id="PF13877">
    <property type="entry name" value="RPAP3_C"/>
    <property type="match status" value="1"/>
</dbReference>
<keyword evidence="1" id="KW-0677">Repeat</keyword>
<dbReference type="SUPFAM" id="SSF48452">
    <property type="entry name" value="TPR-like"/>
    <property type="match status" value="1"/>
</dbReference>
<feature type="region of interest" description="Disordered" evidence="6">
    <location>
        <begin position="110"/>
        <end position="169"/>
    </location>
</feature>
<comment type="similarity">
    <text evidence="3">Belongs to the RPAP3 family.</text>
</comment>
<feature type="region of interest" description="Disordered" evidence="6">
    <location>
        <begin position="274"/>
        <end position="327"/>
    </location>
</feature>
<feature type="compositionally biased region" description="Low complexity" evidence="6">
    <location>
        <begin position="278"/>
        <end position="297"/>
    </location>
</feature>
<dbReference type="InterPro" id="IPR051966">
    <property type="entry name" value="RPAP3"/>
</dbReference>
<feature type="compositionally biased region" description="Low complexity" evidence="6">
    <location>
        <begin position="308"/>
        <end position="325"/>
    </location>
</feature>
<evidence type="ECO:0000256" key="5">
    <source>
        <dbReference type="PROSITE-ProRule" id="PRU00339"/>
    </source>
</evidence>
<dbReference type="PANTHER" id="PTHR46423:SF1">
    <property type="entry name" value="RNA POLYMERASE II-ASSOCIATED PROTEIN 3"/>
    <property type="match status" value="1"/>
</dbReference>
<sequence>MDASTLQKLAQWEQAYASGNKKPLTSKEYPPMRSCQDITLKDIQPIQLTPKKTRIEELSKQEKKASEKNTTPATSTSASTTMSPMKSSGLSRKSYYESWDKFDVDKAMEEFEKDDKRSSSKPSTANTTNSTKSLPKLPLAKPSVVTPADQAKPATKPSESVAAANAEKEKGNELFKKGQYVKAIEHYSASMALDPSNSVLPINRAMALLKLERFAEAERDCTLGLKLDSKNVKALWRRGIARRSLERVNEAKEDFETALTIDPANKAVKEELAKLKQGTTGTPSSTTKPSTVKPSTTAISASKPPTKPNTVKTPESPASESSKPPVISSKRVLIKEVENDEDSELFSPTATKRIVAEPKSAATAVSKITPKEAIPKAVAVEATMPAVVDVSKPASSPIPLPTSAPATPPTKPITPPMTTSSNNSRTNMTAPSTTLDFQRDWKSYSKNNEHLYQYIKLIQPETLPGIFKSSFESDYLSSMLAVFRTFYIPSEDPQLLYRSLVNLGKVQRFDMTLMFMTGSDKKDLVSIFQHLASHVDDSTTTYSQEDLVILASKFKTTNY</sequence>
<evidence type="ECO:0000259" key="7">
    <source>
        <dbReference type="Pfam" id="PF13877"/>
    </source>
</evidence>
<proteinExistence type="inferred from homology"/>
<name>A0ABQ7JZH7_9FUNG</name>
<protein>
    <recommendedName>
        <fullName evidence="4">RNA polymerase II-associated protein 3</fullName>
    </recommendedName>
</protein>
<feature type="region of interest" description="Disordered" evidence="6">
    <location>
        <begin position="394"/>
        <end position="431"/>
    </location>
</feature>
<evidence type="ECO:0000256" key="1">
    <source>
        <dbReference type="ARBA" id="ARBA00022737"/>
    </source>
</evidence>
<evidence type="ECO:0000256" key="4">
    <source>
        <dbReference type="ARBA" id="ARBA00040133"/>
    </source>
</evidence>
<accession>A0ABQ7JZH7</accession>
<dbReference type="InterPro" id="IPR019734">
    <property type="entry name" value="TPR_rpt"/>
</dbReference>
<feature type="repeat" description="TPR" evidence="5">
    <location>
        <begin position="164"/>
        <end position="197"/>
    </location>
</feature>
<feature type="compositionally biased region" description="Low complexity" evidence="6">
    <location>
        <begin position="70"/>
        <end position="88"/>
    </location>
</feature>
<feature type="region of interest" description="Disordered" evidence="6">
    <location>
        <begin position="17"/>
        <end position="92"/>
    </location>
</feature>
<keyword evidence="9" id="KW-1185">Reference proteome</keyword>
<dbReference type="PANTHER" id="PTHR46423">
    <property type="entry name" value="RNA POLYMERASE II-ASSOCIATED PROTEIN 3"/>
    <property type="match status" value="1"/>
</dbReference>
<dbReference type="Gene3D" id="1.25.40.10">
    <property type="entry name" value="Tetratricopeptide repeat domain"/>
    <property type="match status" value="1"/>
</dbReference>
<feature type="compositionally biased region" description="Polar residues" evidence="6">
    <location>
        <begin position="120"/>
        <end position="133"/>
    </location>
</feature>
<dbReference type="InterPro" id="IPR025986">
    <property type="entry name" value="RPAP3-like_C"/>
</dbReference>
<dbReference type="Proteomes" id="UP001194696">
    <property type="component" value="Unassembled WGS sequence"/>
</dbReference>
<comment type="caution">
    <text evidence="8">The sequence shown here is derived from an EMBL/GenBank/DDBJ whole genome shotgun (WGS) entry which is preliminary data.</text>
</comment>
<dbReference type="EMBL" id="JAAAIM010000516">
    <property type="protein sequence ID" value="KAG0287141.1"/>
    <property type="molecule type" value="Genomic_DNA"/>
</dbReference>
<evidence type="ECO:0000313" key="8">
    <source>
        <dbReference type="EMBL" id="KAG0287141.1"/>
    </source>
</evidence>
<dbReference type="SMART" id="SM00028">
    <property type="entry name" value="TPR"/>
    <property type="match status" value="3"/>
</dbReference>
<reference evidence="8 9" key="1">
    <citation type="journal article" date="2020" name="Fungal Divers.">
        <title>Resolving the Mortierellaceae phylogeny through synthesis of multi-gene phylogenetics and phylogenomics.</title>
        <authorList>
            <person name="Vandepol N."/>
            <person name="Liber J."/>
            <person name="Desiro A."/>
            <person name="Na H."/>
            <person name="Kennedy M."/>
            <person name="Barry K."/>
            <person name="Grigoriev I.V."/>
            <person name="Miller A.N."/>
            <person name="O'Donnell K."/>
            <person name="Stajich J.E."/>
            <person name="Bonito G."/>
        </authorList>
    </citation>
    <scope>NUCLEOTIDE SEQUENCE [LARGE SCALE GENOMIC DNA]</scope>
    <source>
        <strain evidence="8 9">AD045</strain>
    </source>
</reference>